<proteinExistence type="predicted"/>
<comment type="caution">
    <text evidence="1">The sequence shown here is derived from an EMBL/GenBank/DDBJ whole genome shotgun (WGS) entry which is preliminary data.</text>
</comment>
<organism evidence="1 2">
    <name type="scientific">Gryllus longicercus</name>
    <dbReference type="NCBI Taxonomy" id="2509291"/>
    <lineage>
        <taxon>Eukaryota</taxon>
        <taxon>Metazoa</taxon>
        <taxon>Ecdysozoa</taxon>
        <taxon>Arthropoda</taxon>
        <taxon>Hexapoda</taxon>
        <taxon>Insecta</taxon>
        <taxon>Pterygota</taxon>
        <taxon>Neoptera</taxon>
        <taxon>Polyneoptera</taxon>
        <taxon>Orthoptera</taxon>
        <taxon>Ensifera</taxon>
        <taxon>Gryllidea</taxon>
        <taxon>Grylloidea</taxon>
        <taxon>Gryllidae</taxon>
        <taxon>Gryllinae</taxon>
        <taxon>Gryllus</taxon>
    </lineage>
</organism>
<protein>
    <submittedName>
        <fullName evidence="1">Uncharacterized protein</fullName>
    </submittedName>
</protein>
<dbReference type="Proteomes" id="UP001378592">
    <property type="component" value="Unassembled WGS sequence"/>
</dbReference>
<evidence type="ECO:0000313" key="2">
    <source>
        <dbReference type="Proteomes" id="UP001378592"/>
    </source>
</evidence>
<name>A0AAN9VF30_9ORTH</name>
<gene>
    <name evidence="1" type="ORF">R5R35_000569</name>
</gene>
<dbReference type="AlphaFoldDB" id="A0AAN9VF30"/>
<keyword evidence="2" id="KW-1185">Reference proteome</keyword>
<evidence type="ECO:0000313" key="1">
    <source>
        <dbReference type="EMBL" id="KAK7861801.1"/>
    </source>
</evidence>
<dbReference type="EMBL" id="JAZDUA010000298">
    <property type="protein sequence ID" value="KAK7861801.1"/>
    <property type="molecule type" value="Genomic_DNA"/>
</dbReference>
<sequence length="164" mass="17073">MSQTTLTGDGRRVRVALNRGRVLVVGNGADVRVERNEGEVRVVGNGGRVRVLSNARGCVHYVGDGGCVRVGGGGRVDYAGSGGHVERHAEEDAAPCACPAPSPAPSPAAAPLVRVAHRPHAHAAFRELPVRTNAPATAITINVASAADAERWRAKFAQGFWIAT</sequence>
<reference evidence="1 2" key="1">
    <citation type="submission" date="2024-03" db="EMBL/GenBank/DDBJ databases">
        <title>The genome assembly and annotation of the cricket Gryllus longicercus Weissman &amp; Gray.</title>
        <authorList>
            <person name="Szrajer S."/>
            <person name="Gray D."/>
            <person name="Ylla G."/>
        </authorList>
    </citation>
    <scope>NUCLEOTIDE SEQUENCE [LARGE SCALE GENOMIC DNA]</scope>
    <source>
        <strain evidence="1">DAG 2021-001</strain>
        <tissue evidence="1">Whole body minus gut</tissue>
    </source>
</reference>
<accession>A0AAN9VF30</accession>